<dbReference type="Pfam" id="PF26079">
    <property type="entry name" value="Baseplate_J_C"/>
    <property type="match status" value="1"/>
</dbReference>
<comment type="similarity">
    <text evidence="1">Belongs to the Mu gp47/PBSX XkdT family.</text>
</comment>
<dbReference type="PANTHER" id="PTHR37829">
    <property type="entry name" value="PHAGE-LIKE ELEMENT PBSX PROTEIN XKDT"/>
    <property type="match status" value="1"/>
</dbReference>
<evidence type="ECO:0000259" key="2">
    <source>
        <dbReference type="Pfam" id="PF04865"/>
    </source>
</evidence>
<dbReference type="KEGG" id="nma:NMA1323"/>
<dbReference type="InterPro" id="IPR058530">
    <property type="entry name" value="Baseplate_J-like_C"/>
</dbReference>
<dbReference type="AlphaFoldDB" id="A0A0U1RIW6"/>
<dbReference type="Pfam" id="PF04865">
    <property type="entry name" value="Baseplate_J"/>
    <property type="match status" value="1"/>
</dbReference>
<dbReference type="HOGENOM" id="CLU_039609_1_0_4"/>
<feature type="domain" description="Baseplate J-like central" evidence="3">
    <location>
        <begin position="187"/>
        <end position="252"/>
    </location>
</feature>
<evidence type="ECO:0000313" key="5">
    <source>
        <dbReference type="EMBL" id="CAM08505.1"/>
    </source>
</evidence>
<evidence type="ECO:0000313" key="6">
    <source>
        <dbReference type="Proteomes" id="UP000000626"/>
    </source>
</evidence>
<accession>A0A0U1RIW6</accession>
<gene>
    <name evidence="5" type="ordered locus">NMA1323</name>
</gene>
<feature type="domain" description="Baseplate protein J-like barrel" evidence="2">
    <location>
        <begin position="88"/>
        <end position="157"/>
    </location>
</feature>
<sequence length="351" mass="38252">MFETPTFEQIRERILRDTKSLWPDADISPDSDHYVHASRLASCAEGQYAHQSWIVRQIFPDTADREYLERHASMRGLRRRNPTTASGTLTVSGIAQSMLSDGLQVRIGQRFYRTTARAVIGSGGTAEIPAIADEPGAAANVRDGEAQLMAAPAGVSTECRLTVQGGTDRESDASLLARLLEIIRRPPAGGNRYDYKNWALSVDGVTSAYVYPLRRGLGTVDIAITSADGVPSEETVRRVQAYIDEMRPVTAKNALVLKPTVTAVPVTVQVKLDGIDLDEAKRRIRTALKEYFDTLIPGDGLTVSQIEAAISNVDGVIDLRLTAPTANRAADTVNRIEWFKAGAINVTEMPS</sequence>
<feature type="domain" description="Baseplate J-like C-terminal" evidence="4">
    <location>
        <begin position="264"/>
        <end position="347"/>
    </location>
</feature>
<dbReference type="Proteomes" id="UP000000626">
    <property type="component" value="Chromosome"/>
</dbReference>
<dbReference type="InterPro" id="IPR006949">
    <property type="entry name" value="Barrel_Baseplate_J-like"/>
</dbReference>
<evidence type="ECO:0000256" key="1">
    <source>
        <dbReference type="ARBA" id="ARBA00038087"/>
    </source>
</evidence>
<dbReference type="EMBL" id="AL157959">
    <property type="protein sequence ID" value="CAM08505.1"/>
    <property type="molecule type" value="Genomic_DNA"/>
</dbReference>
<organism evidence="5 6">
    <name type="scientific">Neisseria meningitidis serogroup A / serotype 4A (strain DSM 15465 / Z2491)</name>
    <dbReference type="NCBI Taxonomy" id="122587"/>
    <lineage>
        <taxon>Bacteria</taxon>
        <taxon>Pseudomonadati</taxon>
        <taxon>Pseudomonadota</taxon>
        <taxon>Betaproteobacteria</taxon>
        <taxon>Neisseriales</taxon>
        <taxon>Neisseriaceae</taxon>
        <taxon>Neisseria</taxon>
    </lineage>
</organism>
<protein>
    <submittedName>
        <fullName evidence="5">Uncharacterized protein</fullName>
    </submittedName>
</protein>
<name>A0A0U1RIW6_NEIMA</name>
<dbReference type="RefSeq" id="WP_002246931.1">
    <property type="nucleotide sequence ID" value="NC_003116.1"/>
</dbReference>
<dbReference type="PANTHER" id="PTHR37829:SF3">
    <property type="entry name" value="PROTEIN JAYE-RELATED"/>
    <property type="match status" value="1"/>
</dbReference>
<reference evidence="5 6" key="1">
    <citation type="journal article" date="2000" name="Nature">
        <title>Complete DNA sequence of a serogroup A strain of Neisseria meningitidis Z2491.</title>
        <authorList>
            <person name="Parkhill J."/>
            <person name="Achtman M."/>
            <person name="James K.D."/>
            <person name="Bentley S.D."/>
            <person name="Churcher C."/>
            <person name="Klee S.R."/>
            <person name="Morelli G."/>
            <person name="Basham D."/>
            <person name="Brown D."/>
            <person name="Chillingworth T."/>
            <person name="Davies R.M."/>
            <person name="Davis P."/>
            <person name="Devlin K."/>
            <person name="Feltwell T."/>
            <person name="Hamlin N."/>
            <person name="Holroyd S."/>
            <person name="Jagels K."/>
            <person name="Leather S."/>
            <person name="Moule S."/>
            <person name="Mungall K."/>
            <person name="Quail M.A."/>
            <person name="Rajandream M.A."/>
            <person name="Rutherford K.M."/>
            <person name="Simmonds M."/>
            <person name="Skelton J."/>
            <person name="Whitehead S."/>
            <person name="Spratt B.G."/>
            <person name="Barrell B.G."/>
        </authorList>
    </citation>
    <scope>NUCLEOTIDE SEQUENCE [LARGE SCALE GENOMIC DNA]</scope>
    <source>
        <strain evidence="6">DSM 15465 / Z2491</strain>
    </source>
</reference>
<dbReference type="EnsemblBacteria" id="CAM08505">
    <property type="protein sequence ID" value="CAM08505"/>
    <property type="gene ID" value="NMA1323"/>
</dbReference>
<dbReference type="InterPro" id="IPR058531">
    <property type="entry name" value="Baseplate_J_M"/>
</dbReference>
<dbReference type="Pfam" id="PF26078">
    <property type="entry name" value="Baseplate_J_M"/>
    <property type="match status" value="1"/>
</dbReference>
<proteinExistence type="inferred from homology"/>
<evidence type="ECO:0000259" key="4">
    <source>
        <dbReference type="Pfam" id="PF26079"/>
    </source>
</evidence>
<evidence type="ECO:0000259" key="3">
    <source>
        <dbReference type="Pfam" id="PF26078"/>
    </source>
</evidence>
<dbReference type="InterPro" id="IPR052399">
    <property type="entry name" value="Phage_Baseplate_Assmbl_Protein"/>
</dbReference>